<evidence type="ECO:0000313" key="2">
    <source>
        <dbReference type="EMBL" id="KAK9146759.1"/>
    </source>
</evidence>
<name>A0AAP0K7U1_9MAGN</name>
<dbReference type="Proteomes" id="UP001417504">
    <property type="component" value="Unassembled WGS sequence"/>
</dbReference>
<dbReference type="PANTHER" id="PTHR17630:SF44">
    <property type="entry name" value="PROTEIN AIM2"/>
    <property type="match status" value="1"/>
</dbReference>
<gene>
    <name evidence="2" type="ORF">Sjap_006662</name>
</gene>
<feature type="region of interest" description="Disordered" evidence="1">
    <location>
        <begin position="1"/>
        <end position="22"/>
    </location>
</feature>
<dbReference type="EMBL" id="JBBNAE010000002">
    <property type="protein sequence ID" value="KAK9146759.1"/>
    <property type="molecule type" value="Genomic_DNA"/>
</dbReference>
<proteinExistence type="predicted"/>
<keyword evidence="3" id="KW-1185">Reference proteome</keyword>
<evidence type="ECO:0000256" key="1">
    <source>
        <dbReference type="SAM" id="MobiDB-lite"/>
    </source>
</evidence>
<protein>
    <submittedName>
        <fullName evidence="2">Uncharacterized protein</fullName>
    </submittedName>
</protein>
<feature type="compositionally biased region" description="Polar residues" evidence="1">
    <location>
        <begin position="1"/>
        <end position="19"/>
    </location>
</feature>
<dbReference type="AlphaFoldDB" id="A0AAP0K7U1"/>
<sequence length="68" mass="7027">MSGSQCCDNPPILSSSSGNGRVEEVGGVKSYVSGSIDSNAAVVLVSDVYGRLIFQLLVLTSFDSVSVK</sequence>
<dbReference type="PANTHER" id="PTHR17630">
    <property type="entry name" value="DIENELACTONE HYDROLASE"/>
    <property type="match status" value="1"/>
</dbReference>
<evidence type="ECO:0000313" key="3">
    <source>
        <dbReference type="Proteomes" id="UP001417504"/>
    </source>
</evidence>
<organism evidence="2 3">
    <name type="scientific">Stephania japonica</name>
    <dbReference type="NCBI Taxonomy" id="461633"/>
    <lineage>
        <taxon>Eukaryota</taxon>
        <taxon>Viridiplantae</taxon>
        <taxon>Streptophyta</taxon>
        <taxon>Embryophyta</taxon>
        <taxon>Tracheophyta</taxon>
        <taxon>Spermatophyta</taxon>
        <taxon>Magnoliopsida</taxon>
        <taxon>Ranunculales</taxon>
        <taxon>Menispermaceae</taxon>
        <taxon>Menispermoideae</taxon>
        <taxon>Cissampelideae</taxon>
        <taxon>Stephania</taxon>
    </lineage>
</organism>
<reference evidence="2 3" key="1">
    <citation type="submission" date="2024-01" db="EMBL/GenBank/DDBJ databases">
        <title>Genome assemblies of Stephania.</title>
        <authorList>
            <person name="Yang L."/>
        </authorList>
    </citation>
    <scope>NUCLEOTIDE SEQUENCE [LARGE SCALE GENOMIC DNA]</scope>
    <source>
        <strain evidence="2">QJT</strain>
        <tissue evidence="2">Leaf</tissue>
    </source>
</reference>
<comment type="caution">
    <text evidence="2">The sequence shown here is derived from an EMBL/GenBank/DDBJ whole genome shotgun (WGS) entry which is preliminary data.</text>
</comment>
<accession>A0AAP0K7U1</accession>